<dbReference type="AlphaFoldDB" id="A0A399T2K9"/>
<sequence length="154" mass="17311">MKNYRFAVISITIIFLISSCANSPSSNPLPPLKIDIPAELQGNDDIEKFIKASEEAINLFSDTAEELAEDCKDFAGKKEEDLNMLDKVKMVAALGKFTSNFAQFAGKYNEMEDQTKVLEEGLNEEQAAALATVMQTFKLRMEQLEEKYKDINNQ</sequence>
<evidence type="ECO:0000313" key="4">
    <source>
        <dbReference type="Proteomes" id="UP000265926"/>
    </source>
</evidence>
<comment type="caution">
    <text evidence="3">The sequence shown here is derived from an EMBL/GenBank/DDBJ whole genome shotgun (WGS) entry which is preliminary data.</text>
</comment>
<dbReference type="Proteomes" id="UP000265926">
    <property type="component" value="Unassembled WGS sequence"/>
</dbReference>
<feature type="coiled-coil region" evidence="1">
    <location>
        <begin position="108"/>
        <end position="154"/>
    </location>
</feature>
<dbReference type="EMBL" id="QWGR01000003">
    <property type="protein sequence ID" value="RIJ49184.1"/>
    <property type="molecule type" value="Genomic_DNA"/>
</dbReference>
<feature type="chain" id="PRO_5017196285" evidence="2">
    <location>
        <begin position="24"/>
        <end position="154"/>
    </location>
</feature>
<dbReference type="PROSITE" id="PS51257">
    <property type="entry name" value="PROKAR_LIPOPROTEIN"/>
    <property type="match status" value="1"/>
</dbReference>
<evidence type="ECO:0000256" key="2">
    <source>
        <dbReference type="SAM" id="SignalP"/>
    </source>
</evidence>
<organism evidence="3 4">
    <name type="scientific">Maribellus luteus</name>
    <dbReference type="NCBI Taxonomy" id="2305463"/>
    <lineage>
        <taxon>Bacteria</taxon>
        <taxon>Pseudomonadati</taxon>
        <taxon>Bacteroidota</taxon>
        <taxon>Bacteroidia</taxon>
        <taxon>Marinilabiliales</taxon>
        <taxon>Prolixibacteraceae</taxon>
        <taxon>Maribellus</taxon>
    </lineage>
</organism>
<dbReference type="RefSeq" id="WP_119437070.1">
    <property type="nucleotide sequence ID" value="NZ_QWGR01000003.1"/>
</dbReference>
<gene>
    <name evidence="3" type="ORF">D1614_06385</name>
</gene>
<protein>
    <submittedName>
        <fullName evidence="3">Uncharacterized protein</fullName>
    </submittedName>
</protein>
<reference evidence="3 4" key="1">
    <citation type="submission" date="2018-08" db="EMBL/GenBank/DDBJ databases">
        <title>Pallidiluteibacterium maritimus gen. nov., sp. nov., isolated from coastal sediment.</title>
        <authorList>
            <person name="Zhou L.Y."/>
        </authorList>
    </citation>
    <scope>NUCLEOTIDE SEQUENCE [LARGE SCALE GENOMIC DNA]</scope>
    <source>
        <strain evidence="3 4">XSD2</strain>
    </source>
</reference>
<evidence type="ECO:0000313" key="3">
    <source>
        <dbReference type="EMBL" id="RIJ49184.1"/>
    </source>
</evidence>
<feature type="signal peptide" evidence="2">
    <location>
        <begin position="1"/>
        <end position="23"/>
    </location>
</feature>
<keyword evidence="2" id="KW-0732">Signal</keyword>
<name>A0A399T2K9_9BACT</name>
<evidence type="ECO:0000256" key="1">
    <source>
        <dbReference type="SAM" id="Coils"/>
    </source>
</evidence>
<accession>A0A399T2K9</accession>
<keyword evidence="1" id="KW-0175">Coiled coil</keyword>
<keyword evidence="4" id="KW-1185">Reference proteome</keyword>
<proteinExistence type="predicted"/>